<proteinExistence type="predicted"/>
<evidence type="ECO:0000313" key="2">
    <source>
        <dbReference type="EMBL" id="TYT74385.1"/>
    </source>
</evidence>
<feature type="domain" description="DUF6036" evidence="1">
    <location>
        <begin position="8"/>
        <end position="144"/>
    </location>
</feature>
<evidence type="ECO:0000313" key="3">
    <source>
        <dbReference type="Proteomes" id="UP000321899"/>
    </source>
</evidence>
<dbReference type="Gene3D" id="3.30.460.40">
    <property type="match status" value="1"/>
</dbReference>
<accession>A0A5S5MFH5</accession>
<reference evidence="2 3" key="1">
    <citation type="submission" date="2019-06" db="EMBL/GenBank/DDBJ databases">
        <title>Desulfobotulus mexicanus sp. nov., a novel sulfate-reducing bacterium isolated from the sediment of an alkaline crater lake in Mexico.</title>
        <authorList>
            <person name="Hirschler-Rea A."/>
        </authorList>
    </citation>
    <scope>NUCLEOTIDE SEQUENCE [LARGE SCALE GENOMIC DNA]</scope>
    <source>
        <strain evidence="2 3">PAR22N</strain>
    </source>
</reference>
<evidence type="ECO:0000259" key="1">
    <source>
        <dbReference type="Pfam" id="PF19502"/>
    </source>
</evidence>
<dbReference type="SUPFAM" id="SSF81301">
    <property type="entry name" value="Nucleotidyltransferase"/>
    <property type="match status" value="1"/>
</dbReference>
<dbReference type="GO" id="GO:0016740">
    <property type="term" value="F:transferase activity"/>
    <property type="evidence" value="ECO:0007669"/>
    <property type="project" value="UniProtKB-KW"/>
</dbReference>
<dbReference type="RefSeq" id="WP_139449033.1">
    <property type="nucleotide sequence ID" value="NZ_VDMB01000012.1"/>
</dbReference>
<keyword evidence="3" id="KW-1185">Reference proteome</keyword>
<comment type="caution">
    <text evidence="2">The sequence shown here is derived from an EMBL/GenBank/DDBJ whole genome shotgun (WGS) entry which is preliminary data.</text>
</comment>
<keyword evidence="2" id="KW-0808">Transferase</keyword>
<dbReference type="InterPro" id="IPR045792">
    <property type="entry name" value="DUF6036"/>
</dbReference>
<dbReference type="Pfam" id="PF19502">
    <property type="entry name" value="DUF6036"/>
    <property type="match status" value="1"/>
</dbReference>
<dbReference type="InterPro" id="IPR043519">
    <property type="entry name" value="NT_sf"/>
</dbReference>
<sequence length="148" mass="16577">MEVQNDFKELLELFNAHNVQYLIVGGYALAYHGTPRYTGDIDLFVKSDSENASLILKALNDFGFGSAGLKTEDFTNKDNIVQLGYPPVRIDIITSISGVAWEDAYKSREKGKYGDVPVYYIGRDQYIINKRASGRKKDLADIEALGEE</sequence>
<organism evidence="2 3">
    <name type="scientific">Desulfobotulus mexicanus</name>
    <dbReference type="NCBI Taxonomy" id="2586642"/>
    <lineage>
        <taxon>Bacteria</taxon>
        <taxon>Pseudomonadati</taxon>
        <taxon>Thermodesulfobacteriota</taxon>
        <taxon>Desulfobacteria</taxon>
        <taxon>Desulfobacterales</taxon>
        <taxon>Desulfobacteraceae</taxon>
        <taxon>Desulfobotulus</taxon>
    </lineage>
</organism>
<name>A0A5S5MFH5_9BACT</name>
<dbReference type="OrthoDB" id="5519456at2"/>
<dbReference type="Proteomes" id="UP000321899">
    <property type="component" value="Unassembled WGS sequence"/>
</dbReference>
<protein>
    <submittedName>
        <fullName evidence="2">Nucleotidyl transferase AbiEii/AbiGii toxin family protein</fullName>
    </submittedName>
</protein>
<dbReference type="EMBL" id="VDMB01000012">
    <property type="protein sequence ID" value="TYT74385.1"/>
    <property type="molecule type" value="Genomic_DNA"/>
</dbReference>
<gene>
    <name evidence="2" type="ORF">FIM25_10520</name>
</gene>
<dbReference type="AlphaFoldDB" id="A0A5S5MFH5"/>